<reference evidence="2" key="1">
    <citation type="submission" date="2016-08" db="EMBL/GenBank/DDBJ databases">
        <authorList>
            <person name="Varghese N."/>
            <person name="Submissions Spin"/>
        </authorList>
    </citation>
    <scope>NUCLEOTIDE SEQUENCE [LARGE SCALE GENOMIC DNA]</scope>
    <source>
        <strain evidence="2">CCBAU 57015</strain>
    </source>
</reference>
<organism evidence="1 2">
    <name type="scientific">Rhizobium hainanense</name>
    <dbReference type="NCBI Taxonomy" id="52131"/>
    <lineage>
        <taxon>Bacteria</taxon>
        <taxon>Pseudomonadati</taxon>
        <taxon>Pseudomonadota</taxon>
        <taxon>Alphaproteobacteria</taxon>
        <taxon>Hyphomicrobiales</taxon>
        <taxon>Rhizobiaceae</taxon>
        <taxon>Rhizobium/Agrobacterium group</taxon>
        <taxon>Rhizobium</taxon>
    </lineage>
</organism>
<protein>
    <submittedName>
        <fullName evidence="1">Uncharacterized protein</fullName>
    </submittedName>
</protein>
<proteinExistence type="predicted"/>
<dbReference type="Proteomes" id="UP000186228">
    <property type="component" value="Unassembled WGS sequence"/>
</dbReference>
<evidence type="ECO:0000313" key="2">
    <source>
        <dbReference type="Proteomes" id="UP000186228"/>
    </source>
</evidence>
<dbReference type="AlphaFoldDB" id="A0A1C3ULC8"/>
<name>A0A1C3ULC8_9HYPH</name>
<gene>
    <name evidence="1" type="ORF">GA0061100_102560</name>
</gene>
<dbReference type="STRING" id="52131.GA0061100_102560"/>
<keyword evidence="2" id="KW-1185">Reference proteome</keyword>
<evidence type="ECO:0000313" key="1">
    <source>
        <dbReference type="EMBL" id="SCB16300.1"/>
    </source>
</evidence>
<sequence length="55" mass="6524">MRKRNFCRDDGFLSTRSFKQHIFQQGRLLIGSPAVFRLIGSRYIHCYPSQPSSYR</sequence>
<accession>A0A1C3ULC8</accession>
<dbReference type="EMBL" id="FMAC01000002">
    <property type="protein sequence ID" value="SCB16300.1"/>
    <property type="molecule type" value="Genomic_DNA"/>
</dbReference>